<protein>
    <submittedName>
        <fullName evidence="2">Uncharacterized protein</fullName>
    </submittedName>
</protein>
<keyword evidence="1" id="KW-0812">Transmembrane</keyword>
<dbReference type="VEuPathDB" id="TriTrypDB:BCY84_10107"/>
<dbReference type="VEuPathDB" id="TriTrypDB:ECC02_003217"/>
<dbReference type="CDD" id="cd23090">
    <property type="entry name" value="mt-LAF7-like"/>
    <property type="match status" value="1"/>
</dbReference>
<evidence type="ECO:0000313" key="3">
    <source>
        <dbReference type="Proteomes" id="UP000583944"/>
    </source>
</evidence>
<dbReference type="Proteomes" id="UP000583944">
    <property type="component" value="Unassembled WGS sequence"/>
</dbReference>
<dbReference type="AlphaFoldDB" id="A0A7J6YB46"/>
<reference evidence="2 3" key="1">
    <citation type="journal article" date="2019" name="Genome Biol. Evol.">
        <title>Nanopore Sequencing Significantly Improves Genome Assembly of the Protozoan Parasite Trypanosoma cruzi.</title>
        <authorList>
            <person name="Diaz-Viraque F."/>
            <person name="Pita S."/>
            <person name="Greif G."/>
            <person name="de Souza R.C.M."/>
            <person name="Iraola G."/>
            <person name="Robello C."/>
        </authorList>
    </citation>
    <scope>NUCLEOTIDE SEQUENCE [LARGE SCALE GENOMIC DNA]</scope>
    <source>
        <strain evidence="2 3">Berenice</strain>
    </source>
</reference>
<evidence type="ECO:0000313" key="2">
    <source>
        <dbReference type="EMBL" id="KAF5223763.1"/>
    </source>
</evidence>
<dbReference type="EMBL" id="JABDHM010000017">
    <property type="protein sequence ID" value="KAF5223763.1"/>
    <property type="molecule type" value="Genomic_DNA"/>
</dbReference>
<organism evidence="2 3">
    <name type="scientific">Trypanosoma cruzi</name>
    <dbReference type="NCBI Taxonomy" id="5693"/>
    <lineage>
        <taxon>Eukaryota</taxon>
        <taxon>Discoba</taxon>
        <taxon>Euglenozoa</taxon>
        <taxon>Kinetoplastea</taxon>
        <taxon>Metakinetoplastina</taxon>
        <taxon>Trypanosomatida</taxon>
        <taxon>Trypanosomatidae</taxon>
        <taxon>Trypanosoma</taxon>
        <taxon>Schizotrypanum</taxon>
    </lineage>
</organism>
<proteinExistence type="predicted"/>
<keyword evidence="1" id="KW-1133">Transmembrane helix</keyword>
<evidence type="ECO:0000256" key="1">
    <source>
        <dbReference type="SAM" id="Phobius"/>
    </source>
</evidence>
<feature type="transmembrane region" description="Helical" evidence="1">
    <location>
        <begin position="25"/>
        <end position="45"/>
    </location>
</feature>
<comment type="caution">
    <text evidence="2">The sequence shown here is derived from an EMBL/GenBank/DDBJ whole genome shotgun (WGS) entry which is preliminary data.</text>
</comment>
<accession>A0A7J6YB46</accession>
<keyword evidence="1" id="KW-0472">Membrane</keyword>
<name>A0A7J6YB46_TRYCR</name>
<sequence>MVILTLHVFIEFFLMVMRWCVELCWYGASVTYFLLLLLLAVPVWAGGKELAVGGRGRRVEGRGEKQKKKKNFKEKERVLMANIRGGVGGFLLRRAAVKSVRQKYQTGPQFNKRKFFQFPKGYHRLHLRIGGVQLGSPTQQREHTRFSHLPGDTRTRPQYDFTFGERRADGALYAWRKRGSLQLYQMGGKPETFVCYRCGYPVRSQLVAIKGDNWDYRMCYKCYTTTVHHGMENDT</sequence>
<gene>
    <name evidence="2" type="ORF">ECC02_003217</name>
</gene>